<reference evidence="3 4" key="2">
    <citation type="journal article" date="2011" name="Stand. Genomic Sci.">
        <title>Complete genome sequence of Paludibacter propionicigenes type strain (WB4).</title>
        <authorList>
            <person name="Gronow S."/>
            <person name="Munk C."/>
            <person name="Lapidus A."/>
            <person name="Nolan M."/>
            <person name="Lucas S."/>
            <person name="Hammon N."/>
            <person name="Deshpande S."/>
            <person name="Cheng J.F."/>
            <person name="Tapia R."/>
            <person name="Han C."/>
            <person name="Goodwin L."/>
            <person name="Pitluck S."/>
            <person name="Liolios K."/>
            <person name="Ivanova N."/>
            <person name="Mavromatis K."/>
            <person name="Mikhailova N."/>
            <person name="Pati A."/>
            <person name="Chen A."/>
            <person name="Palaniappan K."/>
            <person name="Land M."/>
            <person name="Hauser L."/>
            <person name="Chang Y.J."/>
            <person name="Jeffries C.D."/>
            <person name="Brambilla E."/>
            <person name="Rohde M."/>
            <person name="Goker M."/>
            <person name="Detter J.C."/>
            <person name="Woyke T."/>
            <person name="Bristow J."/>
            <person name="Eisen J.A."/>
            <person name="Markowitz V."/>
            <person name="Hugenholtz P."/>
            <person name="Kyrpides N.C."/>
            <person name="Klenk H.P."/>
        </authorList>
    </citation>
    <scope>NUCLEOTIDE SEQUENCE [LARGE SCALE GENOMIC DNA]</scope>
    <source>
        <strain evidence="4">DSM 17365 / JCM 13257 / WB4</strain>
    </source>
</reference>
<dbReference type="InterPro" id="IPR036249">
    <property type="entry name" value="Thioredoxin-like_sf"/>
</dbReference>
<dbReference type="InterPro" id="IPR006504">
    <property type="entry name" value="Tscrpt_reg_Spx/MgsR"/>
</dbReference>
<dbReference type="RefSeq" id="WP_013446340.1">
    <property type="nucleotide sequence ID" value="NC_014734.1"/>
</dbReference>
<evidence type="ECO:0000313" key="3">
    <source>
        <dbReference type="EMBL" id="ADQ80971.1"/>
    </source>
</evidence>
<dbReference type="PANTHER" id="PTHR30041:SF8">
    <property type="entry name" value="PROTEIN YFFB"/>
    <property type="match status" value="1"/>
</dbReference>
<reference key="1">
    <citation type="submission" date="2010-11" db="EMBL/GenBank/DDBJ databases">
        <title>The complete genome of Paludibacter propionicigenes DSM 17365.</title>
        <authorList>
            <consortium name="US DOE Joint Genome Institute (JGI-PGF)"/>
            <person name="Lucas S."/>
            <person name="Copeland A."/>
            <person name="Lapidus A."/>
            <person name="Bruce D."/>
            <person name="Goodwin L."/>
            <person name="Pitluck S."/>
            <person name="Kyrpides N."/>
            <person name="Mavromatis K."/>
            <person name="Ivanova N."/>
            <person name="Munk A.C."/>
            <person name="Brettin T."/>
            <person name="Detter J.C."/>
            <person name="Han C."/>
            <person name="Tapia R."/>
            <person name="Land M."/>
            <person name="Hauser L."/>
            <person name="Markowitz V."/>
            <person name="Cheng J.-F."/>
            <person name="Hugenholtz P."/>
            <person name="Woyke T."/>
            <person name="Wu D."/>
            <person name="Gronow S."/>
            <person name="Wellnitz S."/>
            <person name="Brambilla E."/>
            <person name="Klenk H.-P."/>
            <person name="Eisen J.A."/>
        </authorList>
    </citation>
    <scope>NUCLEOTIDE SEQUENCE</scope>
    <source>
        <strain>WB4</strain>
    </source>
</reference>
<evidence type="ECO:0000313" key="4">
    <source>
        <dbReference type="Proteomes" id="UP000008718"/>
    </source>
</evidence>
<evidence type="ECO:0000256" key="2">
    <source>
        <dbReference type="PROSITE-ProRule" id="PRU01282"/>
    </source>
</evidence>
<dbReference type="PANTHER" id="PTHR30041">
    <property type="entry name" value="ARSENATE REDUCTASE"/>
    <property type="match status" value="1"/>
</dbReference>
<evidence type="ECO:0000256" key="1">
    <source>
        <dbReference type="ARBA" id="ARBA00007198"/>
    </source>
</evidence>
<keyword evidence="4" id="KW-1185">Reference proteome</keyword>
<dbReference type="EMBL" id="CP002345">
    <property type="protein sequence ID" value="ADQ80971.1"/>
    <property type="molecule type" value="Genomic_DNA"/>
</dbReference>
<dbReference type="eggNOG" id="COG1393">
    <property type="taxonomic scope" value="Bacteria"/>
</dbReference>
<dbReference type="Proteomes" id="UP000008718">
    <property type="component" value="Chromosome"/>
</dbReference>
<gene>
    <name evidence="3" type="ordered locus">Palpr_2842</name>
</gene>
<protein>
    <submittedName>
        <fullName evidence="3">Arsenate reductase-like protein</fullName>
    </submittedName>
</protein>
<dbReference type="KEGG" id="ppn:Palpr_2842"/>
<proteinExistence type="inferred from homology"/>
<dbReference type="CDD" id="cd03036">
    <property type="entry name" value="ArsC_like"/>
    <property type="match status" value="1"/>
</dbReference>
<dbReference type="STRING" id="694427.Palpr_2842"/>
<sequence>MKPIVLCYPKCGTCQKAEKWLKTNEIEYVYRPIKEENPNKDELKSWIAKSELPVAKFFNTSGLLYKEFNMKDKVKTLSEDELIDILSGNGMMVKRPILLVENTVLVGFKEEEWKQLFAK</sequence>
<comment type="similarity">
    <text evidence="1 2">Belongs to the ArsC family.</text>
</comment>
<dbReference type="InterPro" id="IPR006660">
    <property type="entry name" value="Arsenate_reductase-like"/>
</dbReference>
<dbReference type="Pfam" id="PF03960">
    <property type="entry name" value="ArsC"/>
    <property type="match status" value="1"/>
</dbReference>
<dbReference type="HOGENOM" id="CLU_116644_2_0_10"/>
<dbReference type="Gene3D" id="3.40.30.10">
    <property type="entry name" value="Glutaredoxin"/>
    <property type="match status" value="1"/>
</dbReference>
<dbReference type="NCBIfam" id="TIGR01617">
    <property type="entry name" value="arsC_related"/>
    <property type="match status" value="1"/>
</dbReference>
<accession>E4T8C7</accession>
<dbReference type="AlphaFoldDB" id="E4T8C7"/>
<name>E4T8C7_PALPW</name>
<organism evidence="3 4">
    <name type="scientific">Paludibacter propionicigenes (strain DSM 17365 / JCM 13257 / WB4)</name>
    <dbReference type="NCBI Taxonomy" id="694427"/>
    <lineage>
        <taxon>Bacteria</taxon>
        <taxon>Pseudomonadati</taxon>
        <taxon>Bacteroidota</taxon>
        <taxon>Bacteroidia</taxon>
        <taxon>Bacteroidales</taxon>
        <taxon>Paludibacteraceae</taxon>
        <taxon>Paludibacter</taxon>
    </lineage>
</organism>
<dbReference type="SUPFAM" id="SSF52833">
    <property type="entry name" value="Thioredoxin-like"/>
    <property type="match status" value="1"/>
</dbReference>
<dbReference type="PROSITE" id="PS51353">
    <property type="entry name" value="ARSC"/>
    <property type="match status" value="1"/>
</dbReference>
<dbReference type="OrthoDB" id="9794155at2"/>